<evidence type="ECO:0000256" key="1">
    <source>
        <dbReference type="SAM" id="MobiDB-lite"/>
    </source>
</evidence>
<evidence type="ECO:0000313" key="3">
    <source>
        <dbReference type="Proteomes" id="UP000266841"/>
    </source>
</evidence>
<dbReference type="EMBL" id="AGNL01016966">
    <property type="protein sequence ID" value="EJK64707.1"/>
    <property type="molecule type" value="Genomic_DNA"/>
</dbReference>
<reference evidence="2 3" key="1">
    <citation type="journal article" date="2012" name="Genome Biol.">
        <title>Genome and low-iron response of an oceanic diatom adapted to chronic iron limitation.</title>
        <authorList>
            <person name="Lommer M."/>
            <person name="Specht M."/>
            <person name="Roy A.S."/>
            <person name="Kraemer L."/>
            <person name="Andreson R."/>
            <person name="Gutowska M.A."/>
            <person name="Wolf J."/>
            <person name="Bergner S.V."/>
            <person name="Schilhabel M.B."/>
            <person name="Klostermeier U.C."/>
            <person name="Beiko R.G."/>
            <person name="Rosenstiel P."/>
            <person name="Hippler M."/>
            <person name="Laroche J."/>
        </authorList>
    </citation>
    <scope>NUCLEOTIDE SEQUENCE [LARGE SCALE GENOMIC DNA]</scope>
    <source>
        <strain evidence="2 3">CCMP1005</strain>
    </source>
</reference>
<comment type="caution">
    <text evidence="2">The sequence shown here is derived from an EMBL/GenBank/DDBJ whole genome shotgun (WGS) entry which is preliminary data.</text>
</comment>
<accession>K0T2U7</accession>
<dbReference type="AlphaFoldDB" id="K0T2U7"/>
<feature type="compositionally biased region" description="Basic and acidic residues" evidence="1">
    <location>
        <begin position="63"/>
        <end position="78"/>
    </location>
</feature>
<proteinExistence type="predicted"/>
<keyword evidence="3" id="KW-1185">Reference proteome</keyword>
<sequence>MSPSQAAHGPYAKTTSRLRAVIGSYPDATPRESGGFRVLVGCARRAPSTITLVALDVRDCWKPATKRRSDDSTPRSDGMEEVLNQTRSQGDGAESCGAPRIHVQTLHQSSALKPFWKELQRRCHHDERLPIISADVPLGPVASDRRT</sequence>
<feature type="region of interest" description="Disordered" evidence="1">
    <location>
        <begin position="63"/>
        <end position="97"/>
    </location>
</feature>
<evidence type="ECO:0000313" key="2">
    <source>
        <dbReference type="EMBL" id="EJK64707.1"/>
    </source>
</evidence>
<name>K0T2U7_THAOC</name>
<gene>
    <name evidence="2" type="ORF">THAOC_14532</name>
</gene>
<protein>
    <submittedName>
        <fullName evidence="2">Uncharacterized protein</fullName>
    </submittedName>
</protein>
<organism evidence="2 3">
    <name type="scientific">Thalassiosira oceanica</name>
    <name type="common">Marine diatom</name>
    <dbReference type="NCBI Taxonomy" id="159749"/>
    <lineage>
        <taxon>Eukaryota</taxon>
        <taxon>Sar</taxon>
        <taxon>Stramenopiles</taxon>
        <taxon>Ochrophyta</taxon>
        <taxon>Bacillariophyta</taxon>
        <taxon>Coscinodiscophyceae</taxon>
        <taxon>Thalassiosirophycidae</taxon>
        <taxon>Thalassiosirales</taxon>
        <taxon>Thalassiosiraceae</taxon>
        <taxon>Thalassiosira</taxon>
    </lineage>
</organism>
<dbReference type="Proteomes" id="UP000266841">
    <property type="component" value="Unassembled WGS sequence"/>
</dbReference>